<reference evidence="10 11" key="1">
    <citation type="submission" date="2019-10" db="EMBL/GenBank/DDBJ databases">
        <title>Rubrobacter sp nov SCSIO 52915 isolated from a deep-sea sediment in the South China Sea.</title>
        <authorList>
            <person name="Chen R.W."/>
        </authorList>
    </citation>
    <scope>NUCLEOTIDE SEQUENCE [LARGE SCALE GENOMIC DNA]</scope>
    <source>
        <strain evidence="10 11">SCSIO 52915</strain>
    </source>
</reference>
<evidence type="ECO:0000256" key="4">
    <source>
        <dbReference type="ARBA" id="ARBA00022679"/>
    </source>
</evidence>
<dbReference type="EMBL" id="CP045121">
    <property type="protein sequence ID" value="QIN79540.1"/>
    <property type="molecule type" value="Genomic_DNA"/>
</dbReference>
<proteinExistence type="predicted"/>
<dbReference type="SUPFAM" id="SSF53790">
    <property type="entry name" value="Tetrapyrrole methylase"/>
    <property type="match status" value="1"/>
</dbReference>
<name>A0A6G8PZD8_9ACTN</name>
<evidence type="ECO:0000256" key="5">
    <source>
        <dbReference type="ARBA" id="ARBA00022691"/>
    </source>
</evidence>
<feature type="domain" description="Cobalamin biosynthesis central region" evidence="9">
    <location>
        <begin position="121"/>
        <end position="208"/>
    </location>
</feature>
<evidence type="ECO:0000256" key="2">
    <source>
        <dbReference type="ARBA" id="ARBA00022573"/>
    </source>
</evidence>
<dbReference type="SUPFAM" id="SSF159672">
    <property type="entry name" value="CbiG N-terminal domain-like"/>
    <property type="match status" value="1"/>
</dbReference>
<evidence type="ECO:0000259" key="6">
    <source>
        <dbReference type="Pfam" id="PF00590"/>
    </source>
</evidence>
<keyword evidence="4 10" id="KW-0808">Transferase</keyword>
<feature type="domain" description="CobE/GbiG C-terminal" evidence="7">
    <location>
        <begin position="211"/>
        <end position="325"/>
    </location>
</feature>
<dbReference type="InterPro" id="IPR006363">
    <property type="entry name" value="Cbl_synth_CobJ/CibH_dom"/>
</dbReference>
<sequence length="571" mass="59286">MIGLVATTRNGRRRAAHLAQLWKDATLYPGKPSEALRGAWADCDGIVVFLAAGAAVRLAAPLLADKRRDPGIVCVDDAGRYAVALAGGHAGGANELASRVAEALGAEPVITTASESLGLQALDSFGAELGFEIEAGSDLAGVGAALVSGDTVRLVSDRRWPTGPLPDNVVRGTEDEPDENACESATARIVVSDRLVDEAGPGCVVYRPPSLVVGVGCSRGATEDEILNLLRATLRRAGLSGKSVAALASVDVKADEPGLLRAAESLGVPVRFRGARELAGIEVPNPSSVVEGAVGTPSVAEASVIAAGAELLVEKEKSRNATVAIGRLPVRGKLRLVGLGPGTDALIPPMAREALARSEVVVGLEQYVERIRHLLRPGTSIVTLPLGGEIARAERALAEAREGGSAALVSSGDVGVYAMASPALELAGEDVDVEVVPGITAAQAAASLLGSPLGHDHCSISLSDLLTPWEIIERRVRAAAEGDFVVSLYNPRSRGRDWQLGKVCSILLEHRPPETPVGIVKNAYRDDAEVSLTTLSDLRPEDVDMLTVVVVGSSQTKLVAGRMVTPRGYLD</sequence>
<dbReference type="InterPro" id="IPR000878">
    <property type="entry name" value="4pyrrol_Mease"/>
</dbReference>
<dbReference type="InterPro" id="IPR051810">
    <property type="entry name" value="Precorrin_MeTrfase"/>
</dbReference>
<dbReference type="InterPro" id="IPR038029">
    <property type="entry name" value="GbiG_N_sf"/>
</dbReference>
<dbReference type="GO" id="GO:0032259">
    <property type="term" value="P:methylation"/>
    <property type="evidence" value="ECO:0007669"/>
    <property type="project" value="UniProtKB-KW"/>
</dbReference>
<gene>
    <name evidence="10" type="primary">cobJ</name>
    <name evidence="10" type="ORF">GBA65_14570</name>
</gene>
<dbReference type="Pfam" id="PF11760">
    <property type="entry name" value="CbiG_N"/>
    <property type="match status" value="1"/>
</dbReference>
<dbReference type="Gene3D" id="3.30.420.180">
    <property type="entry name" value="CobE/GbiG C-terminal domain"/>
    <property type="match status" value="1"/>
</dbReference>
<keyword evidence="2" id="KW-0169">Cobalamin biosynthesis</keyword>
<dbReference type="PANTHER" id="PTHR47036:SF1">
    <property type="entry name" value="COBALT-FACTOR III C(17)-METHYLTRANSFERASE-RELATED"/>
    <property type="match status" value="1"/>
</dbReference>
<dbReference type="GO" id="GO:0009236">
    <property type="term" value="P:cobalamin biosynthetic process"/>
    <property type="evidence" value="ECO:0007669"/>
    <property type="project" value="UniProtKB-UniPathway"/>
</dbReference>
<dbReference type="InterPro" id="IPR021745">
    <property type="entry name" value="CbiG_mid"/>
</dbReference>
<dbReference type="InterPro" id="IPR035996">
    <property type="entry name" value="4pyrrol_Methylase_sf"/>
</dbReference>
<dbReference type="InterPro" id="IPR021744">
    <property type="entry name" value="CbiG_N"/>
</dbReference>
<evidence type="ECO:0000256" key="3">
    <source>
        <dbReference type="ARBA" id="ARBA00022603"/>
    </source>
</evidence>
<accession>A0A6G8PZD8</accession>
<dbReference type="Gene3D" id="3.40.50.11220">
    <property type="match status" value="1"/>
</dbReference>
<dbReference type="RefSeq" id="WP_166397208.1">
    <property type="nucleotide sequence ID" value="NZ_CP045121.1"/>
</dbReference>
<dbReference type="InterPro" id="IPR014776">
    <property type="entry name" value="4pyrrole_Mease_sub2"/>
</dbReference>
<dbReference type="Pfam" id="PF11761">
    <property type="entry name" value="CbiG_mid"/>
    <property type="match status" value="1"/>
</dbReference>
<dbReference type="Pfam" id="PF01890">
    <property type="entry name" value="CbiG_C"/>
    <property type="match status" value="1"/>
</dbReference>
<keyword evidence="3 10" id="KW-0489">Methyltransferase</keyword>
<feature type="domain" description="Tetrapyrrole methylase" evidence="6">
    <location>
        <begin position="333"/>
        <end position="538"/>
    </location>
</feature>
<feature type="domain" description="Cobalamin synthesis G N-terminal" evidence="8">
    <location>
        <begin position="35"/>
        <end position="115"/>
    </location>
</feature>
<dbReference type="InterPro" id="IPR002750">
    <property type="entry name" value="CobE/GbiG_C"/>
</dbReference>
<dbReference type="Gene3D" id="3.40.1010.10">
    <property type="entry name" value="Cobalt-precorrin-4 Transmethylase, Domain 1"/>
    <property type="match status" value="1"/>
</dbReference>
<dbReference type="InterPro" id="IPR036518">
    <property type="entry name" value="CobE/GbiG_C_sf"/>
</dbReference>
<evidence type="ECO:0000313" key="11">
    <source>
        <dbReference type="Proteomes" id="UP000502706"/>
    </source>
</evidence>
<dbReference type="Gene3D" id="3.30.950.10">
    <property type="entry name" value="Methyltransferase, Cobalt-precorrin-4 Transmethylase, Domain 2"/>
    <property type="match status" value="1"/>
</dbReference>
<keyword evidence="11" id="KW-1185">Reference proteome</keyword>
<dbReference type="Pfam" id="PF00590">
    <property type="entry name" value="TP_methylase"/>
    <property type="match status" value="1"/>
</dbReference>
<dbReference type="UniPathway" id="UPA00148"/>
<evidence type="ECO:0000256" key="1">
    <source>
        <dbReference type="ARBA" id="ARBA00004953"/>
    </source>
</evidence>
<dbReference type="PANTHER" id="PTHR47036">
    <property type="entry name" value="COBALT-FACTOR III C(17)-METHYLTRANSFERASE-RELATED"/>
    <property type="match status" value="1"/>
</dbReference>
<dbReference type="SUPFAM" id="SSF159664">
    <property type="entry name" value="CobE/GbiG C-terminal domain-like"/>
    <property type="match status" value="1"/>
</dbReference>
<dbReference type="EC" id="2.1.1.131" evidence="10"/>
<dbReference type="InterPro" id="IPR014777">
    <property type="entry name" value="4pyrrole_Mease_sub1"/>
</dbReference>
<evidence type="ECO:0000259" key="9">
    <source>
        <dbReference type="Pfam" id="PF11761"/>
    </source>
</evidence>
<protein>
    <submittedName>
        <fullName evidence="10">Precorrin-3B C(17)-methyltransferase</fullName>
        <ecNumber evidence="10">2.1.1.131</ecNumber>
    </submittedName>
</protein>
<comment type="pathway">
    <text evidence="1">Cofactor biosynthesis; adenosylcobalamin biosynthesis.</text>
</comment>
<dbReference type="KEGG" id="rmar:GBA65_14570"/>
<evidence type="ECO:0000259" key="7">
    <source>
        <dbReference type="Pfam" id="PF01890"/>
    </source>
</evidence>
<dbReference type="NCBIfam" id="TIGR01466">
    <property type="entry name" value="cobJ_cbiH"/>
    <property type="match status" value="1"/>
</dbReference>
<dbReference type="CDD" id="cd11646">
    <property type="entry name" value="Precorrin_3B_C17_MT"/>
    <property type="match status" value="1"/>
</dbReference>
<dbReference type="AlphaFoldDB" id="A0A6G8PZD8"/>
<evidence type="ECO:0000259" key="8">
    <source>
        <dbReference type="Pfam" id="PF11760"/>
    </source>
</evidence>
<evidence type="ECO:0000313" key="10">
    <source>
        <dbReference type="EMBL" id="QIN79540.1"/>
    </source>
</evidence>
<organism evidence="10 11">
    <name type="scientific">Rubrobacter marinus</name>
    <dbReference type="NCBI Taxonomy" id="2653852"/>
    <lineage>
        <taxon>Bacteria</taxon>
        <taxon>Bacillati</taxon>
        <taxon>Actinomycetota</taxon>
        <taxon>Rubrobacteria</taxon>
        <taxon>Rubrobacterales</taxon>
        <taxon>Rubrobacteraceae</taxon>
        <taxon>Rubrobacter</taxon>
    </lineage>
</organism>
<dbReference type="Proteomes" id="UP000502706">
    <property type="component" value="Chromosome"/>
</dbReference>
<keyword evidence="5" id="KW-0949">S-adenosyl-L-methionine</keyword>
<dbReference type="GO" id="GO:0030789">
    <property type="term" value="F:precorrin-3B C17-methyltransferase activity"/>
    <property type="evidence" value="ECO:0007669"/>
    <property type="project" value="UniProtKB-EC"/>
</dbReference>